<dbReference type="GeneID" id="65105687"/>
<accession>A0A2Z5XVS0</accession>
<protein>
    <submittedName>
        <fullName evidence="2">Uncharacterized protein</fullName>
    </submittedName>
</protein>
<reference evidence="2" key="1">
    <citation type="submission" date="2018-01" db="EMBL/GenBank/DDBJ databases">
        <title>Genome sequence of Mycobacterium phage HC.</title>
        <authorList>
            <person name="Uchiyama J."/>
            <person name="Matsuzaki S."/>
        </authorList>
    </citation>
    <scope>NUCLEOTIDE SEQUENCE [LARGE SCALE GENOMIC DNA]</scope>
</reference>
<keyword evidence="3" id="KW-1185">Reference proteome</keyword>
<feature type="region of interest" description="Disordered" evidence="1">
    <location>
        <begin position="91"/>
        <end position="112"/>
    </location>
</feature>
<evidence type="ECO:0000256" key="1">
    <source>
        <dbReference type="SAM" id="MobiDB-lite"/>
    </source>
</evidence>
<dbReference type="KEGG" id="vg:65105687"/>
<name>A0A2Z5XVS0_9CAUD</name>
<dbReference type="RefSeq" id="YP_010088252.1">
    <property type="nucleotide sequence ID" value="NC_055707.1"/>
</dbReference>
<dbReference type="Proteomes" id="UP000249920">
    <property type="component" value="Segment"/>
</dbReference>
<dbReference type="EMBL" id="AP018487">
    <property type="protein sequence ID" value="BBC53946.1"/>
    <property type="molecule type" value="Genomic_DNA"/>
</dbReference>
<sequence>MKTHLAHLMRRTARALIAQSCRLNPPKAETVDQAAARIVAAQERLAKAQRDYGRAVAARMPREVYGDTQRLAERPIRYGGTAAGLLAARIEPGTAGARPDLPNAADEHGGDR</sequence>
<evidence type="ECO:0000313" key="3">
    <source>
        <dbReference type="Proteomes" id="UP000249920"/>
    </source>
</evidence>
<proteinExistence type="predicted"/>
<organism evidence="2 3">
    <name type="scientific">Mycobacterium phage HC</name>
    <dbReference type="NCBI Taxonomy" id="2077135"/>
    <lineage>
        <taxon>Viruses</taxon>
        <taxon>Duplodnaviria</taxon>
        <taxon>Heunggongvirae</taxon>
        <taxon>Uroviricota</taxon>
        <taxon>Caudoviricetes</taxon>
        <taxon>Chebruvirinae</taxon>
        <taxon>Brujitavirus</taxon>
        <taxon>Brujitavirus HC</taxon>
    </lineage>
</organism>
<evidence type="ECO:0000313" key="2">
    <source>
        <dbReference type="EMBL" id="BBC53946.1"/>
    </source>
</evidence>